<proteinExistence type="predicted"/>
<name>A0A0F9GP49_9ZZZZ</name>
<feature type="non-terminal residue" evidence="1">
    <location>
        <position position="24"/>
    </location>
</feature>
<reference evidence="1" key="1">
    <citation type="journal article" date="2015" name="Nature">
        <title>Complex archaea that bridge the gap between prokaryotes and eukaryotes.</title>
        <authorList>
            <person name="Spang A."/>
            <person name="Saw J.H."/>
            <person name="Jorgensen S.L."/>
            <person name="Zaremba-Niedzwiedzka K."/>
            <person name="Martijn J."/>
            <person name="Lind A.E."/>
            <person name="van Eijk R."/>
            <person name="Schleper C."/>
            <person name="Guy L."/>
            <person name="Ettema T.J."/>
        </authorList>
    </citation>
    <scope>NUCLEOTIDE SEQUENCE</scope>
</reference>
<gene>
    <name evidence="1" type="ORF">LCGC14_2097410</name>
</gene>
<dbReference type="AlphaFoldDB" id="A0A0F9GP49"/>
<sequence>MNVRFISKWFSEKVVQMLELVPVV</sequence>
<dbReference type="EMBL" id="LAZR01025665">
    <property type="protein sequence ID" value="KKL71185.1"/>
    <property type="molecule type" value="Genomic_DNA"/>
</dbReference>
<accession>A0A0F9GP49</accession>
<organism evidence="1">
    <name type="scientific">marine sediment metagenome</name>
    <dbReference type="NCBI Taxonomy" id="412755"/>
    <lineage>
        <taxon>unclassified sequences</taxon>
        <taxon>metagenomes</taxon>
        <taxon>ecological metagenomes</taxon>
    </lineage>
</organism>
<protein>
    <submittedName>
        <fullName evidence="1">Uncharacterized protein</fullName>
    </submittedName>
</protein>
<evidence type="ECO:0000313" key="1">
    <source>
        <dbReference type="EMBL" id="KKL71185.1"/>
    </source>
</evidence>
<comment type="caution">
    <text evidence="1">The sequence shown here is derived from an EMBL/GenBank/DDBJ whole genome shotgun (WGS) entry which is preliminary data.</text>
</comment>